<dbReference type="EMBL" id="WBUI01000001">
    <property type="protein sequence ID" value="KAB2935216.1"/>
    <property type="molecule type" value="Genomic_DNA"/>
</dbReference>
<keyword evidence="1" id="KW-0732">Signal</keyword>
<evidence type="ECO:0000256" key="2">
    <source>
        <dbReference type="SAM" id="Phobius"/>
    </source>
</evidence>
<keyword evidence="2" id="KW-0472">Membrane</keyword>
<dbReference type="InterPro" id="IPR027385">
    <property type="entry name" value="Beta-barrel_OMP"/>
</dbReference>
<evidence type="ECO:0000256" key="1">
    <source>
        <dbReference type="ARBA" id="ARBA00022729"/>
    </source>
</evidence>
<dbReference type="AlphaFoldDB" id="A0A833H4J0"/>
<reference evidence="4 5" key="1">
    <citation type="submission" date="2019-10" db="EMBL/GenBank/DDBJ databases">
        <title>Extracellular Electron Transfer in a Candidatus Methanoperedens spp. Enrichment Culture.</title>
        <authorList>
            <person name="Berger S."/>
            <person name="Rangel Shaw D."/>
            <person name="Berben T."/>
            <person name="In 'T Zandt M."/>
            <person name="Frank J."/>
            <person name="Reimann J."/>
            <person name="Jetten M.S.M."/>
            <person name="Welte C.U."/>
        </authorList>
    </citation>
    <scope>NUCLEOTIDE SEQUENCE [LARGE SCALE GENOMIC DNA]</scope>
    <source>
        <strain evidence="4">SB12</strain>
    </source>
</reference>
<proteinExistence type="predicted"/>
<feature type="domain" description="Outer membrane protein beta-barrel" evidence="3">
    <location>
        <begin position="53"/>
        <end position="201"/>
    </location>
</feature>
<protein>
    <submittedName>
        <fullName evidence="4">Porin family protein</fullName>
    </submittedName>
</protein>
<keyword evidence="2" id="KW-0812">Transmembrane</keyword>
<sequence length="249" mass="28445">MYDSVRIVRVKSIDFCFPDRILAYPITGFHTVVDFRTALRRQPLLLLLATVISVAAPAGLSAQNFNEELKMEAGFWMGGSFPVPGTPADDVLDSNLGAGGFYRLYWPSPFLLEAGFSYAAYKSQSTQQLITVPVYAAIAYPLPWIQRFSVLLKLGAGASYLEVRPVNRSGWDPMLYGGFEFSILAARRFRVGLRIDGYYIYEEFRSEPEELKYLRYMQGSYDDRFYKTKEFEIYNPAFYNFGLMVSFII</sequence>
<evidence type="ECO:0000313" key="4">
    <source>
        <dbReference type="EMBL" id="KAB2935216.1"/>
    </source>
</evidence>
<organism evidence="4 5">
    <name type="scientific">Leptonema illini</name>
    <dbReference type="NCBI Taxonomy" id="183"/>
    <lineage>
        <taxon>Bacteria</taxon>
        <taxon>Pseudomonadati</taxon>
        <taxon>Spirochaetota</taxon>
        <taxon>Spirochaetia</taxon>
        <taxon>Leptospirales</taxon>
        <taxon>Leptospiraceae</taxon>
        <taxon>Leptonema</taxon>
    </lineage>
</organism>
<evidence type="ECO:0000259" key="3">
    <source>
        <dbReference type="Pfam" id="PF13505"/>
    </source>
</evidence>
<keyword evidence="2" id="KW-1133">Transmembrane helix</keyword>
<comment type="caution">
    <text evidence="4">The sequence shown here is derived from an EMBL/GenBank/DDBJ whole genome shotgun (WGS) entry which is preliminary data.</text>
</comment>
<gene>
    <name evidence="4" type="ORF">F9K24_00375</name>
</gene>
<accession>A0A833H4J0</accession>
<dbReference type="SUPFAM" id="SSF56925">
    <property type="entry name" value="OMPA-like"/>
    <property type="match status" value="1"/>
</dbReference>
<name>A0A833H4J0_9LEPT</name>
<dbReference type="Proteomes" id="UP000460298">
    <property type="component" value="Unassembled WGS sequence"/>
</dbReference>
<dbReference type="InterPro" id="IPR011250">
    <property type="entry name" value="OMP/PagP_B-barrel"/>
</dbReference>
<evidence type="ECO:0000313" key="5">
    <source>
        <dbReference type="Proteomes" id="UP000460298"/>
    </source>
</evidence>
<feature type="transmembrane region" description="Helical" evidence="2">
    <location>
        <begin position="44"/>
        <end position="62"/>
    </location>
</feature>
<dbReference type="Pfam" id="PF13505">
    <property type="entry name" value="OMP_b-brl"/>
    <property type="match status" value="1"/>
</dbReference>